<evidence type="ECO:0000256" key="1">
    <source>
        <dbReference type="SAM" id="Phobius"/>
    </source>
</evidence>
<feature type="domain" description="DUF6644" evidence="2">
    <location>
        <begin position="33"/>
        <end position="162"/>
    </location>
</feature>
<keyword evidence="5" id="KW-1185">Reference proteome</keyword>
<accession>A0A9W6IYL0</accession>
<evidence type="ECO:0000313" key="3">
    <source>
        <dbReference type="EMBL" id="GLK57540.1"/>
    </source>
</evidence>
<comment type="caution">
    <text evidence="3">The sequence shown here is derived from an EMBL/GenBank/DDBJ whole genome shotgun (WGS) entry which is preliminary data.</text>
</comment>
<feature type="transmembrane region" description="Helical" evidence="1">
    <location>
        <begin position="38"/>
        <end position="58"/>
    </location>
</feature>
<keyword evidence="1" id="KW-0812">Transmembrane</keyword>
<reference evidence="4 5" key="2">
    <citation type="submission" date="2021-01" db="EMBL/GenBank/DDBJ databases">
        <title>Genomic Encyclopedia of Type Strains, Phase IV (KMG-IV): sequencing the most valuable type-strain genomes for metagenomic binning, comparative biology and taxonomic classification.</title>
        <authorList>
            <person name="Goeker M."/>
        </authorList>
    </citation>
    <scope>NUCLEOTIDE SEQUENCE [LARGE SCALE GENOMIC DNA]</scope>
    <source>
        <strain evidence="4 5">DSM 6130</strain>
    </source>
</reference>
<dbReference type="InterPro" id="IPR046586">
    <property type="entry name" value="DUF6644"/>
</dbReference>
<organism evidence="3 6">
    <name type="scientific">Methylopila capsulata</name>
    <dbReference type="NCBI Taxonomy" id="61654"/>
    <lineage>
        <taxon>Bacteria</taxon>
        <taxon>Pseudomonadati</taxon>
        <taxon>Pseudomonadota</taxon>
        <taxon>Alphaproteobacteria</taxon>
        <taxon>Hyphomicrobiales</taxon>
        <taxon>Methylopilaceae</taxon>
        <taxon>Methylopila</taxon>
    </lineage>
</organism>
<feature type="transmembrane region" description="Helical" evidence="1">
    <location>
        <begin position="143"/>
        <end position="161"/>
    </location>
</feature>
<protein>
    <submittedName>
        <fullName evidence="3">Membrane protein</fullName>
    </submittedName>
</protein>
<feature type="transmembrane region" description="Helical" evidence="1">
    <location>
        <begin position="70"/>
        <end position="91"/>
    </location>
</feature>
<keyword evidence="1" id="KW-0472">Membrane</keyword>
<proteinExistence type="predicted"/>
<dbReference type="EMBL" id="BSFF01000010">
    <property type="protein sequence ID" value="GLK57540.1"/>
    <property type="molecule type" value="Genomic_DNA"/>
</dbReference>
<dbReference type="Proteomes" id="UP000758856">
    <property type="component" value="Unassembled WGS sequence"/>
</dbReference>
<dbReference type="Pfam" id="PF20349">
    <property type="entry name" value="DUF6644"/>
    <property type="match status" value="1"/>
</dbReference>
<feature type="transmembrane region" description="Helical" evidence="1">
    <location>
        <begin position="103"/>
        <end position="123"/>
    </location>
</feature>
<reference evidence="3" key="1">
    <citation type="journal article" date="2014" name="Int. J. Syst. Evol. Microbiol.">
        <title>Complete genome sequence of Corynebacterium casei LMG S-19264T (=DSM 44701T), isolated from a smear-ripened cheese.</title>
        <authorList>
            <consortium name="US DOE Joint Genome Institute (JGI-PGF)"/>
            <person name="Walter F."/>
            <person name="Albersmeier A."/>
            <person name="Kalinowski J."/>
            <person name="Ruckert C."/>
        </authorList>
    </citation>
    <scope>NUCLEOTIDE SEQUENCE</scope>
    <source>
        <strain evidence="3">VKM B-1606</strain>
    </source>
</reference>
<keyword evidence="1" id="KW-1133">Transmembrane helix</keyword>
<sequence length="163" mass="16535">MDAAGAAPVWAAALEASALGAFMRGASAAYPIANLGHLLGLTLLVGSVALLDLRLLGAGRRLPAHAVSQVLTSTMLCGAGLLVVTGGLLFAADARALIVNGAFLWKLGLVAAACANAVLFHVLWRGALADWDETAPRAARVQAAASIALWLTVAALGRLIAYV</sequence>
<evidence type="ECO:0000313" key="6">
    <source>
        <dbReference type="Proteomes" id="UP001143400"/>
    </source>
</evidence>
<dbReference type="EMBL" id="JAFBCY010000004">
    <property type="protein sequence ID" value="MBM7853246.1"/>
    <property type="molecule type" value="Genomic_DNA"/>
</dbReference>
<name>A0A9W6IYL0_9HYPH</name>
<evidence type="ECO:0000313" key="4">
    <source>
        <dbReference type="EMBL" id="MBM7853246.1"/>
    </source>
</evidence>
<dbReference type="RefSeq" id="WP_204951702.1">
    <property type="nucleotide sequence ID" value="NZ_BSFF01000010.1"/>
</dbReference>
<dbReference type="Proteomes" id="UP001143400">
    <property type="component" value="Unassembled WGS sequence"/>
</dbReference>
<dbReference type="AlphaFoldDB" id="A0A9W6IYL0"/>
<reference evidence="3" key="3">
    <citation type="submission" date="2023-01" db="EMBL/GenBank/DDBJ databases">
        <authorList>
            <person name="Sun Q."/>
            <person name="Evtushenko L."/>
        </authorList>
    </citation>
    <scope>NUCLEOTIDE SEQUENCE</scope>
    <source>
        <strain evidence="3">VKM B-1606</strain>
    </source>
</reference>
<evidence type="ECO:0000313" key="5">
    <source>
        <dbReference type="Proteomes" id="UP000758856"/>
    </source>
</evidence>
<gene>
    <name evidence="3" type="ORF">GCM10008170_35600</name>
    <name evidence="4" type="ORF">JOD31_003497</name>
</gene>
<evidence type="ECO:0000259" key="2">
    <source>
        <dbReference type="Pfam" id="PF20349"/>
    </source>
</evidence>